<sequence length="110" mass="12068">MPRVGSGHFRDCRDHGDGAAFVQTVVQLDSLFSLRRCYCPPVRPCLSQGILGPFERHRFHGCSHTHGGGDPNHVDQYPGNTLQGTHLVQDRLVLSGSSSPYSRELLSLLG</sequence>
<name>A0A197JUW5_9FUNG</name>
<dbReference type="AlphaFoldDB" id="A0A197JUW5"/>
<gene>
    <name evidence="1" type="ORF">K457DRAFT_534054</name>
</gene>
<evidence type="ECO:0000313" key="2">
    <source>
        <dbReference type="Proteomes" id="UP000078512"/>
    </source>
</evidence>
<dbReference type="EMBL" id="KV442044">
    <property type="protein sequence ID" value="OAQ29005.1"/>
    <property type="molecule type" value="Genomic_DNA"/>
</dbReference>
<organism evidence="1 2">
    <name type="scientific">Linnemannia elongata AG-77</name>
    <dbReference type="NCBI Taxonomy" id="1314771"/>
    <lineage>
        <taxon>Eukaryota</taxon>
        <taxon>Fungi</taxon>
        <taxon>Fungi incertae sedis</taxon>
        <taxon>Mucoromycota</taxon>
        <taxon>Mortierellomycotina</taxon>
        <taxon>Mortierellomycetes</taxon>
        <taxon>Mortierellales</taxon>
        <taxon>Mortierellaceae</taxon>
        <taxon>Linnemannia</taxon>
    </lineage>
</organism>
<accession>A0A197JUW5</accession>
<evidence type="ECO:0000313" key="1">
    <source>
        <dbReference type="EMBL" id="OAQ29005.1"/>
    </source>
</evidence>
<protein>
    <submittedName>
        <fullName evidence="1">Uncharacterized protein</fullName>
    </submittedName>
</protein>
<dbReference type="Proteomes" id="UP000078512">
    <property type="component" value="Unassembled WGS sequence"/>
</dbReference>
<keyword evidence="2" id="KW-1185">Reference proteome</keyword>
<reference evidence="1 2" key="1">
    <citation type="submission" date="2016-05" db="EMBL/GenBank/DDBJ databases">
        <title>Genome sequencing reveals origins of a unique bacterial endosymbiosis in the earliest lineages of terrestrial Fungi.</title>
        <authorList>
            <consortium name="DOE Joint Genome Institute"/>
            <person name="Uehling J."/>
            <person name="Gryganskyi A."/>
            <person name="Hameed K."/>
            <person name="Tschaplinski T."/>
            <person name="Misztal P."/>
            <person name="Wu S."/>
            <person name="Desiro A."/>
            <person name="Vande Pol N."/>
            <person name="Du Z.-Y."/>
            <person name="Zienkiewicz A."/>
            <person name="Zienkiewicz K."/>
            <person name="Morin E."/>
            <person name="Tisserant E."/>
            <person name="Splivallo R."/>
            <person name="Hainaut M."/>
            <person name="Henrissat B."/>
            <person name="Ohm R."/>
            <person name="Kuo A."/>
            <person name="Yan J."/>
            <person name="Lipzen A."/>
            <person name="Nolan M."/>
            <person name="Labutti K."/>
            <person name="Barry K."/>
            <person name="Goldstein A."/>
            <person name="Labbe J."/>
            <person name="Schadt C."/>
            <person name="Tuskan G."/>
            <person name="Grigoriev I."/>
            <person name="Martin F."/>
            <person name="Vilgalys R."/>
            <person name="Bonito G."/>
        </authorList>
    </citation>
    <scope>NUCLEOTIDE SEQUENCE [LARGE SCALE GENOMIC DNA]</scope>
    <source>
        <strain evidence="1 2">AG-77</strain>
    </source>
</reference>
<proteinExistence type="predicted"/>